<dbReference type="Proteomes" id="UP000674938">
    <property type="component" value="Unassembled WGS sequence"/>
</dbReference>
<dbReference type="PANTHER" id="PTHR38438:SF1">
    <property type="entry name" value="RIBOFLAVIN TRANSPORTER RIBU"/>
    <property type="match status" value="1"/>
</dbReference>
<evidence type="ECO:0000256" key="5">
    <source>
        <dbReference type="ARBA" id="ARBA00022692"/>
    </source>
</evidence>
<feature type="transmembrane region" description="Helical" evidence="9">
    <location>
        <begin position="107"/>
        <end position="131"/>
    </location>
</feature>
<evidence type="ECO:0000256" key="7">
    <source>
        <dbReference type="ARBA" id="ARBA00023136"/>
    </source>
</evidence>
<dbReference type="RefSeq" id="WP_209525782.1">
    <property type="nucleotide sequence ID" value="NZ_JAEEGA010000003.1"/>
</dbReference>
<evidence type="ECO:0000256" key="2">
    <source>
        <dbReference type="ARBA" id="ARBA00005540"/>
    </source>
</evidence>
<keyword evidence="5 9" id="KW-0812">Transmembrane</keyword>
<keyword evidence="11" id="KW-1185">Reference proteome</keyword>
<dbReference type="PANTHER" id="PTHR38438">
    <property type="entry name" value="RIBOFLAVIN TRANSPORTER RIBU"/>
    <property type="match status" value="1"/>
</dbReference>
<feature type="transmembrane region" description="Helical" evidence="9">
    <location>
        <begin position="45"/>
        <end position="67"/>
    </location>
</feature>
<dbReference type="PIRSF" id="PIRSF037778">
    <property type="entry name" value="UCP037778_transp_RibU"/>
    <property type="match status" value="1"/>
</dbReference>
<keyword evidence="7 8" id="KW-0472">Membrane</keyword>
<dbReference type="InterPro" id="IPR025720">
    <property type="entry name" value="RibU"/>
</dbReference>
<feature type="transmembrane region" description="Helical" evidence="9">
    <location>
        <begin position="151"/>
        <end position="174"/>
    </location>
</feature>
<comment type="function">
    <text evidence="8">Probably a riboflavin-binding protein that interacts with the energy-coupling factor (ECF) ABC-transporter complex.</text>
</comment>
<comment type="caution">
    <text evidence="10">The sequence shown here is derived from an EMBL/GenBank/DDBJ whole genome shotgun (WGS) entry which is preliminary data.</text>
</comment>
<evidence type="ECO:0000256" key="9">
    <source>
        <dbReference type="SAM" id="Phobius"/>
    </source>
</evidence>
<evidence type="ECO:0000256" key="3">
    <source>
        <dbReference type="ARBA" id="ARBA00022448"/>
    </source>
</evidence>
<dbReference type="Gene3D" id="1.10.1760.20">
    <property type="match status" value="1"/>
</dbReference>
<accession>A0A940SUC3</accession>
<dbReference type="Pfam" id="PF12822">
    <property type="entry name" value="ECF_trnsprt"/>
    <property type="match status" value="1"/>
</dbReference>
<feature type="transmembrane region" description="Helical" evidence="9">
    <location>
        <begin position="12"/>
        <end position="33"/>
    </location>
</feature>
<comment type="similarity">
    <text evidence="2 8">Belongs to the prokaryotic riboflavin transporter (P-RFT) (TC 2.A.87) family.</text>
</comment>
<proteinExistence type="inferred from homology"/>
<dbReference type="InterPro" id="IPR024529">
    <property type="entry name" value="ECF_trnsprt_substrate-spec"/>
</dbReference>
<evidence type="ECO:0000256" key="8">
    <source>
        <dbReference type="PIRNR" id="PIRNR037778"/>
    </source>
</evidence>
<sequence length="197" mass="21438">MRRSKTQKMVGVAMLAAIGYLLMFLAFPVIPLFPYMKVDFSDIPILIGTYLFGPIAGITTAFLRSVIHFVTTGGDVANLIGDVTSFVASVAFVLPVYFITKKSRSKFSLISGLAVGVLSLTVVMSVMNYFVTLPLYLKVMNFDVGMAYTKYIVTVVVPFNLIKGAIISTVFLGVHAKLLPWLSKKEGIVGHQTKGAN</sequence>
<keyword evidence="4 8" id="KW-1003">Cell membrane</keyword>
<dbReference type="EMBL" id="JAEEGA010000003">
    <property type="protein sequence ID" value="MBP1040619.1"/>
    <property type="molecule type" value="Genomic_DNA"/>
</dbReference>
<comment type="subcellular location">
    <subcellularLocation>
        <location evidence="1">Cell membrane</location>
        <topology evidence="1">Multi-pass membrane protein</topology>
    </subcellularLocation>
</comment>
<protein>
    <recommendedName>
        <fullName evidence="8">Riboflavin transporter</fullName>
    </recommendedName>
</protein>
<dbReference type="AlphaFoldDB" id="A0A940SUC3"/>
<organism evidence="10 11">
    <name type="scientific">Vagococcus allomyrinae</name>
    <dbReference type="NCBI Taxonomy" id="2794353"/>
    <lineage>
        <taxon>Bacteria</taxon>
        <taxon>Bacillati</taxon>
        <taxon>Bacillota</taxon>
        <taxon>Bacilli</taxon>
        <taxon>Lactobacillales</taxon>
        <taxon>Enterococcaceae</taxon>
        <taxon>Vagococcus</taxon>
    </lineage>
</organism>
<evidence type="ECO:0000256" key="1">
    <source>
        <dbReference type="ARBA" id="ARBA00004651"/>
    </source>
</evidence>
<feature type="transmembrane region" description="Helical" evidence="9">
    <location>
        <begin position="79"/>
        <end position="100"/>
    </location>
</feature>
<evidence type="ECO:0000256" key="6">
    <source>
        <dbReference type="ARBA" id="ARBA00022989"/>
    </source>
</evidence>
<evidence type="ECO:0000313" key="11">
    <source>
        <dbReference type="Proteomes" id="UP000674938"/>
    </source>
</evidence>
<evidence type="ECO:0000256" key="4">
    <source>
        <dbReference type="ARBA" id="ARBA00022475"/>
    </source>
</evidence>
<gene>
    <name evidence="10" type="ORF">I6N95_06360</name>
</gene>
<dbReference type="GO" id="GO:0005886">
    <property type="term" value="C:plasma membrane"/>
    <property type="evidence" value="ECO:0007669"/>
    <property type="project" value="UniProtKB-SubCell"/>
</dbReference>
<keyword evidence="3 8" id="KW-0813">Transport</keyword>
<reference evidence="10" key="1">
    <citation type="submission" date="2020-12" db="EMBL/GenBank/DDBJ databases">
        <title>Vagococcus allomyrinae sp. nov. and Enterococcus lavae sp. nov., isolated from the larvae of Allomyrina dichotoma.</title>
        <authorList>
            <person name="Lee S.D."/>
        </authorList>
    </citation>
    <scope>NUCLEOTIDE SEQUENCE</scope>
    <source>
        <strain evidence="10">BWB3-3</strain>
    </source>
</reference>
<keyword evidence="6 9" id="KW-1133">Transmembrane helix</keyword>
<evidence type="ECO:0000313" key="10">
    <source>
        <dbReference type="EMBL" id="MBP1040619.1"/>
    </source>
</evidence>
<name>A0A940SUC3_9ENTE</name>
<dbReference type="GO" id="GO:0032217">
    <property type="term" value="F:riboflavin transmembrane transporter activity"/>
    <property type="evidence" value="ECO:0007669"/>
    <property type="project" value="UniProtKB-UniRule"/>
</dbReference>